<evidence type="ECO:0000313" key="3">
    <source>
        <dbReference type="Proteomes" id="UP001139447"/>
    </source>
</evidence>
<keyword evidence="3" id="KW-1185">Reference proteome</keyword>
<dbReference type="Gene3D" id="3.40.190.10">
    <property type="entry name" value="Periplasmic binding protein-like II"/>
    <property type="match status" value="1"/>
</dbReference>
<reference evidence="2" key="1">
    <citation type="submission" date="2022-03" db="EMBL/GenBank/DDBJ databases">
        <authorList>
            <person name="Woo C.Y."/>
        </authorList>
    </citation>
    <scope>NUCLEOTIDE SEQUENCE</scope>
    <source>
        <strain evidence="2">CYS-02</strain>
    </source>
</reference>
<dbReference type="PANTHER" id="PTHR42928:SF5">
    <property type="entry name" value="BLR1237 PROTEIN"/>
    <property type="match status" value="1"/>
</dbReference>
<dbReference type="InterPro" id="IPR042100">
    <property type="entry name" value="Bug_dom1"/>
</dbReference>
<dbReference type="AlphaFoldDB" id="A0A9X1VU59"/>
<dbReference type="CDD" id="cd07012">
    <property type="entry name" value="PBP2_Bug_TTT"/>
    <property type="match status" value="1"/>
</dbReference>
<sequence>MERRQALTRIAGLAASGTLPPLARGQSEKALTLVVPYPPGGGSDILARAIQPGLQKTLGQTVIVENLAGANGSLAARKVLNAAPDGNTLLVASPNEVVLAPLAMPGTRYTAEEFRMINLFYVTPLALYARTGLTVDSVDSLIALARIDGTRELPYGTTGVGSMYHVVGENFRALTGTRLLHVPYKGGGPLIQDLIGQQIDLTILPVAANLLGMVDARQIKILGVATPQRSPMAPNVPTFDEGKLLKGFHHSLWFGTVVPAKTPEGAVRRLHQALAQVVQMPETRAAIQVGGAEFGPVLSLTDAARFYASENARIRRMAKGVKLES</sequence>
<dbReference type="Proteomes" id="UP001139447">
    <property type="component" value="Unassembled WGS sequence"/>
</dbReference>
<evidence type="ECO:0000313" key="2">
    <source>
        <dbReference type="EMBL" id="MCJ0763285.1"/>
    </source>
</evidence>
<evidence type="ECO:0000256" key="1">
    <source>
        <dbReference type="ARBA" id="ARBA00006987"/>
    </source>
</evidence>
<dbReference type="EMBL" id="JALGBI010000001">
    <property type="protein sequence ID" value="MCJ0763285.1"/>
    <property type="molecule type" value="Genomic_DNA"/>
</dbReference>
<dbReference type="PANTHER" id="PTHR42928">
    <property type="entry name" value="TRICARBOXYLATE-BINDING PROTEIN"/>
    <property type="match status" value="1"/>
</dbReference>
<dbReference type="Pfam" id="PF03401">
    <property type="entry name" value="TctC"/>
    <property type="match status" value="1"/>
</dbReference>
<dbReference type="SUPFAM" id="SSF53850">
    <property type="entry name" value="Periplasmic binding protein-like II"/>
    <property type="match status" value="1"/>
</dbReference>
<name>A0A9X1VU59_9BURK</name>
<gene>
    <name evidence="2" type="ORF">MMF98_08690</name>
</gene>
<dbReference type="PIRSF" id="PIRSF017082">
    <property type="entry name" value="YflP"/>
    <property type="match status" value="1"/>
</dbReference>
<accession>A0A9X1VU59</accession>
<dbReference type="Gene3D" id="3.40.190.150">
    <property type="entry name" value="Bordetella uptake gene, domain 1"/>
    <property type="match status" value="1"/>
</dbReference>
<dbReference type="InterPro" id="IPR005064">
    <property type="entry name" value="BUG"/>
</dbReference>
<comment type="similarity">
    <text evidence="1">Belongs to the UPF0065 (bug) family.</text>
</comment>
<comment type="caution">
    <text evidence="2">The sequence shown here is derived from an EMBL/GenBank/DDBJ whole genome shotgun (WGS) entry which is preliminary data.</text>
</comment>
<organism evidence="2 3">
    <name type="scientific">Variovorax terrae</name>
    <dbReference type="NCBI Taxonomy" id="2923278"/>
    <lineage>
        <taxon>Bacteria</taxon>
        <taxon>Pseudomonadati</taxon>
        <taxon>Pseudomonadota</taxon>
        <taxon>Betaproteobacteria</taxon>
        <taxon>Burkholderiales</taxon>
        <taxon>Comamonadaceae</taxon>
        <taxon>Variovorax</taxon>
    </lineage>
</organism>
<proteinExistence type="inferred from homology"/>
<dbReference type="RefSeq" id="WP_243305881.1">
    <property type="nucleotide sequence ID" value="NZ_JALGBI010000001.1"/>
</dbReference>
<protein>
    <submittedName>
        <fullName evidence="2">Tripartite tricarboxylate transporter substrate binding protein</fullName>
    </submittedName>
</protein>